<keyword evidence="2" id="KW-1185">Reference proteome</keyword>
<organism evidence="1 2">
    <name type="scientific">Teratosphaeria nubilosa</name>
    <dbReference type="NCBI Taxonomy" id="161662"/>
    <lineage>
        <taxon>Eukaryota</taxon>
        <taxon>Fungi</taxon>
        <taxon>Dikarya</taxon>
        <taxon>Ascomycota</taxon>
        <taxon>Pezizomycotina</taxon>
        <taxon>Dothideomycetes</taxon>
        <taxon>Dothideomycetidae</taxon>
        <taxon>Mycosphaerellales</taxon>
        <taxon>Teratosphaeriaceae</taxon>
        <taxon>Teratosphaeria</taxon>
    </lineage>
</organism>
<evidence type="ECO:0000313" key="2">
    <source>
        <dbReference type="Proteomes" id="UP000799436"/>
    </source>
</evidence>
<accession>A0A6G1LDE8</accession>
<dbReference type="AlphaFoldDB" id="A0A6G1LDE8"/>
<proteinExistence type="predicted"/>
<gene>
    <name evidence="1" type="ORF">EJ03DRAFT_326587</name>
</gene>
<sequence length="81" mass="8781">MSPMNQLSVCTIPTQPHLVHATYTSQHDTRPNSQSKRAARELLAHAARMHPATFKGAQQTAQSCPACSIPPRPELSCMSAV</sequence>
<evidence type="ECO:0000313" key="1">
    <source>
        <dbReference type="EMBL" id="KAF2770184.1"/>
    </source>
</evidence>
<dbReference type="EMBL" id="ML995827">
    <property type="protein sequence ID" value="KAF2770184.1"/>
    <property type="molecule type" value="Genomic_DNA"/>
</dbReference>
<name>A0A6G1LDE8_9PEZI</name>
<dbReference type="Proteomes" id="UP000799436">
    <property type="component" value="Unassembled WGS sequence"/>
</dbReference>
<protein>
    <submittedName>
        <fullName evidence="1">Uncharacterized protein</fullName>
    </submittedName>
</protein>
<reference evidence="1" key="1">
    <citation type="journal article" date="2020" name="Stud. Mycol.">
        <title>101 Dothideomycetes genomes: a test case for predicting lifestyles and emergence of pathogens.</title>
        <authorList>
            <person name="Haridas S."/>
            <person name="Albert R."/>
            <person name="Binder M."/>
            <person name="Bloem J."/>
            <person name="Labutti K."/>
            <person name="Salamov A."/>
            <person name="Andreopoulos B."/>
            <person name="Baker S."/>
            <person name="Barry K."/>
            <person name="Bills G."/>
            <person name="Bluhm B."/>
            <person name="Cannon C."/>
            <person name="Castanera R."/>
            <person name="Culley D."/>
            <person name="Daum C."/>
            <person name="Ezra D."/>
            <person name="Gonzalez J."/>
            <person name="Henrissat B."/>
            <person name="Kuo A."/>
            <person name="Liang C."/>
            <person name="Lipzen A."/>
            <person name="Lutzoni F."/>
            <person name="Magnuson J."/>
            <person name="Mondo S."/>
            <person name="Nolan M."/>
            <person name="Ohm R."/>
            <person name="Pangilinan J."/>
            <person name="Park H.-J."/>
            <person name="Ramirez L."/>
            <person name="Alfaro M."/>
            <person name="Sun H."/>
            <person name="Tritt A."/>
            <person name="Yoshinaga Y."/>
            <person name="Zwiers L.-H."/>
            <person name="Turgeon B."/>
            <person name="Goodwin S."/>
            <person name="Spatafora J."/>
            <person name="Crous P."/>
            <person name="Grigoriev I."/>
        </authorList>
    </citation>
    <scope>NUCLEOTIDE SEQUENCE</scope>
    <source>
        <strain evidence="1">CBS 116005</strain>
    </source>
</reference>